<comment type="caution">
    <text evidence="6">The sequence shown here is derived from an EMBL/GenBank/DDBJ whole genome shotgun (WGS) entry which is preliminary data.</text>
</comment>
<dbReference type="PANTHER" id="PTHR35807:SF1">
    <property type="entry name" value="TRANSCRIPTIONAL REGULATOR REDD"/>
    <property type="match status" value="1"/>
</dbReference>
<dbReference type="InterPro" id="IPR005158">
    <property type="entry name" value="BTAD"/>
</dbReference>
<dbReference type="AlphaFoldDB" id="A0A9X2JXZ0"/>
<dbReference type="Gene3D" id="1.25.40.10">
    <property type="entry name" value="Tetratricopeptide repeat domain"/>
    <property type="match status" value="1"/>
</dbReference>
<dbReference type="SMART" id="SM00382">
    <property type="entry name" value="AAA"/>
    <property type="match status" value="1"/>
</dbReference>
<evidence type="ECO:0000256" key="3">
    <source>
        <dbReference type="SAM" id="MobiDB-lite"/>
    </source>
</evidence>
<dbReference type="EMBL" id="JAMZEB010000001">
    <property type="protein sequence ID" value="MCP2353243.1"/>
    <property type="molecule type" value="Genomic_DNA"/>
</dbReference>
<dbReference type="GO" id="GO:0043531">
    <property type="term" value="F:ADP binding"/>
    <property type="evidence" value="ECO:0007669"/>
    <property type="project" value="InterPro"/>
</dbReference>
<dbReference type="PANTHER" id="PTHR35807">
    <property type="entry name" value="TRANSCRIPTIONAL REGULATOR REDD-RELATED"/>
    <property type="match status" value="1"/>
</dbReference>
<evidence type="ECO:0000313" key="7">
    <source>
        <dbReference type="Proteomes" id="UP001139648"/>
    </source>
</evidence>
<feature type="domain" description="Bacterial transcriptional activator" evidence="5">
    <location>
        <begin position="2"/>
        <end position="128"/>
    </location>
</feature>
<feature type="domain" description="AAA+ ATPase" evidence="4">
    <location>
        <begin position="181"/>
        <end position="317"/>
    </location>
</feature>
<keyword evidence="2" id="KW-0804">Transcription</keyword>
<dbReference type="Proteomes" id="UP001139648">
    <property type="component" value="Unassembled WGS sequence"/>
</dbReference>
<reference evidence="6" key="1">
    <citation type="submission" date="2022-06" db="EMBL/GenBank/DDBJ databases">
        <title>Sequencing the genomes of 1000 actinobacteria strains.</title>
        <authorList>
            <person name="Klenk H.-P."/>
        </authorList>
    </citation>
    <scope>NUCLEOTIDE SEQUENCE</scope>
    <source>
        <strain evidence="6">DSM 46694</strain>
    </source>
</reference>
<evidence type="ECO:0000313" key="6">
    <source>
        <dbReference type="EMBL" id="MCP2353243.1"/>
    </source>
</evidence>
<dbReference type="SUPFAM" id="SSF52540">
    <property type="entry name" value="P-loop containing nucleoside triphosphate hydrolases"/>
    <property type="match status" value="1"/>
</dbReference>
<evidence type="ECO:0008006" key="8">
    <source>
        <dbReference type="Google" id="ProtNLM"/>
    </source>
</evidence>
<dbReference type="InterPro" id="IPR003593">
    <property type="entry name" value="AAA+_ATPase"/>
</dbReference>
<dbReference type="CDD" id="cd15831">
    <property type="entry name" value="BTAD"/>
    <property type="match status" value="1"/>
</dbReference>
<dbReference type="InterPro" id="IPR011990">
    <property type="entry name" value="TPR-like_helical_dom_sf"/>
</dbReference>
<dbReference type="SUPFAM" id="SSF48452">
    <property type="entry name" value="TPR-like"/>
    <property type="match status" value="1"/>
</dbReference>
<dbReference type="InterPro" id="IPR027417">
    <property type="entry name" value="P-loop_NTPase"/>
</dbReference>
<feature type="region of interest" description="Disordered" evidence="3">
    <location>
        <begin position="498"/>
        <end position="543"/>
    </location>
</feature>
<dbReference type="InterPro" id="IPR051677">
    <property type="entry name" value="AfsR-DnrI-RedD_regulator"/>
</dbReference>
<dbReference type="SMART" id="SM01043">
    <property type="entry name" value="BTAD"/>
    <property type="match status" value="1"/>
</dbReference>
<keyword evidence="1" id="KW-0805">Transcription regulation</keyword>
<sequence length="543" mass="58510">MTDRNAESSLLRQALTLWRGPALANVPSETLRALAALPLDEERLEILERRIEADLFLGRHRRVLTELRALTAGHPLHERFWGQLIFALHGSGRQAEALEAFRTLRRRLRNELGIEPGKDLQTLHRRVLNGESILPRRSGDHLPPCPWAASCHLPPDIGTYVGRTALIEEAVSQLVRRDRVAPPVLALCGAPGTGKTALAVRIAHRTRNGFPDGQWMLRLTDAEGNPRRPSEVLAEALLAAGVDRSRIPEGMEPRAARLRAELADRSVLLVLDDAVDAAQVRPLLPGTAGCAVVITSRKDLRGLAALNDANVVTLKPLRREESVRLLADLVQGGRGGNERAFAEIAQLCGDLPLALRVAAVGLAGRSPAEVSRYAARLRSGDRLCLLTVTGDPQAELRAAYDRSYGELPPAARRLFRLLTLVPGGDVTQEVAAALLAVPGQEAERSLAALAAAHLLRESDAGRRYHLDELLRLYAAERLAAEEPEASRSAASRRVDVYGNSSAAPFTPPSDPEPSGQGKREAGSGIDSVDSTAAASTARSIGVS</sequence>
<dbReference type="GO" id="GO:0003677">
    <property type="term" value="F:DNA binding"/>
    <property type="evidence" value="ECO:0007669"/>
    <property type="project" value="TreeGrafter"/>
</dbReference>
<accession>A0A9X2JXZ0</accession>
<organism evidence="6 7">
    <name type="scientific">Nonomuraea thailandensis</name>
    <dbReference type="NCBI Taxonomy" id="1188745"/>
    <lineage>
        <taxon>Bacteria</taxon>
        <taxon>Bacillati</taxon>
        <taxon>Actinomycetota</taxon>
        <taxon>Actinomycetes</taxon>
        <taxon>Streptosporangiales</taxon>
        <taxon>Streptosporangiaceae</taxon>
        <taxon>Nonomuraea</taxon>
    </lineage>
</organism>
<gene>
    <name evidence="6" type="ORF">HD597_000263</name>
</gene>
<dbReference type="Pfam" id="PF03704">
    <property type="entry name" value="BTAD"/>
    <property type="match status" value="1"/>
</dbReference>
<evidence type="ECO:0000259" key="4">
    <source>
        <dbReference type="SMART" id="SM00382"/>
    </source>
</evidence>
<evidence type="ECO:0000256" key="1">
    <source>
        <dbReference type="ARBA" id="ARBA00023015"/>
    </source>
</evidence>
<evidence type="ECO:0000259" key="5">
    <source>
        <dbReference type="SMART" id="SM01043"/>
    </source>
</evidence>
<keyword evidence="7" id="KW-1185">Reference proteome</keyword>
<dbReference type="PRINTS" id="PR00364">
    <property type="entry name" value="DISEASERSIST"/>
</dbReference>
<protein>
    <recommendedName>
        <fullName evidence="8">Bacterial transcriptional activator domain-containing protein</fullName>
    </recommendedName>
</protein>
<proteinExistence type="predicted"/>
<dbReference type="GO" id="GO:0006355">
    <property type="term" value="P:regulation of DNA-templated transcription"/>
    <property type="evidence" value="ECO:0007669"/>
    <property type="project" value="TreeGrafter"/>
</dbReference>
<dbReference type="Pfam" id="PF00931">
    <property type="entry name" value="NB-ARC"/>
    <property type="match status" value="1"/>
</dbReference>
<evidence type="ECO:0000256" key="2">
    <source>
        <dbReference type="ARBA" id="ARBA00023163"/>
    </source>
</evidence>
<dbReference type="InterPro" id="IPR002182">
    <property type="entry name" value="NB-ARC"/>
</dbReference>
<dbReference type="Gene3D" id="3.40.50.300">
    <property type="entry name" value="P-loop containing nucleotide triphosphate hydrolases"/>
    <property type="match status" value="1"/>
</dbReference>
<name>A0A9X2JXZ0_9ACTN</name>